<evidence type="ECO:0000256" key="1">
    <source>
        <dbReference type="SAM" id="Phobius"/>
    </source>
</evidence>
<proteinExistence type="predicted"/>
<dbReference type="Gene3D" id="3.30.1490.300">
    <property type="match status" value="1"/>
</dbReference>
<sequence>MKPIYLEKSIGIDIRSDSVAMVLIGKKLTQTDLLGACWFRIRDIDGPDKKEEQVFLTEANRFLMHHNAWPQATAISLPRRLFTFETFELPAPDAKSVPAMIEFEMERHFASMEHCYADHLYVQRGASQFHISAAAIRSEKADYYFELMDKLSLPPASANLSTIANASLALSRPGARDEISAIVDIDAKSIETVIMKNGGIEASRHIPLNDPDIQKAYANDALSSSHFEALSQGLAKLVIEGLQNALGQCRNIQESESIERIWLCGGGELANSLAYALEKTSGVQVEALGKLNGMRDWTRGEFDPAYHTTALGLAVAELNSGNNRGNLLPVEKRPKKKRGNLKVTAGMAAGVILLIAGLWVNQTLYNKQTLANLDRQLQEIKTQAGAFEKIDLAFETLERSTHTLNAIEADHPARLAALLELSNIVPGDSWLTTVKFTKNEMEVKGYSSSASKLIPIIENSPLFRDASFTGTILSEAAGEKFSIKAQMESVS</sequence>
<name>A0A7T0G4C2_9BACT</name>
<accession>A0A7T0G4C2</accession>
<dbReference type="KEGG" id="nva:G3M78_12905"/>
<keyword evidence="1" id="KW-0472">Membrane</keyword>
<protein>
    <submittedName>
        <fullName evidence="2">Uncharacterized protein</fullName>
    </submittedName>
</protein>
<dbReference type="EMBL" id="CP048620">
    <property type="protein sequence ID" value="QPJ66243.1"/>
    <property type="molecule type" value="Genomic_DNA"/>
</dbReference>
<dbReference type="PANTHER" id="PTHR40278">
    <property type="entry name" value="DNA UTILIZATION PROTEIN HOFN"/>
    <property type="match status" value="1"/>
</dbReference>
<dbReference type="PANTHER" id="PTHR40278:SF1">
    <property type="entry name" value="DNA UTILIZATION PROTEIN HOFN"/>
    <property type="match status" value="1"/>
</dbReference>
<reference evidence="3" key="1">
    <citation type="submission" date="2020-02" db="EMBL/GenBank/DDBJ databases">
        <title>Genomic and physiological characterization of two novel Nitrospinaceae genera.</title>
        <authorList>
            <person name="Mueller A.J."/>
            <person name="Jung M.-Y."/>
            <person name="Strachan C.R."/>
            <person name="Herbold C.W."/>
            <person name="Kirkegaard R.H."/>
            <person name="Daims H."/>
        </authorList>
    </citation>
    <scope>NUCLEOTIDE SEQUENCE [LARGE SCALE GENOMIC DNA]</scope>
</reference>
<gene>
    <name evidence="2" type="ORF">G3M78_12905</name>
</gene>
<keyword evidence="1" id="KW-0812">Transmembrane</keyword>
<dbReference type="InterPro" id="IPR052534">
    <property type="entry name" value="Extracell_DNA_Util/SecSys_Comp"/>
</dbReference>
<evidence type="ECO:0000313" key="3">
    <source>
        <dbReference type="Proteomes" id="UP000594464"/>
    </source>
</evidence>
<keyword evidence="1" id="KW-1133">Transmembrane helix</keyword>
<dbReference type="AlphaFoldDB" id="A0A7T0G4C2"/>
<organism evidence="2 3">
    <name type="scientific">Candidatus Nitrohelix vancouverensis</name>
    <dbReference type="NCBI Taxonomy" id="2705534"/>
    <lineage>
        <taxon>Bacteria</taxon>
        <taxon>Pseudomonadati</taxon>
        <taxon>Nitrospinota/Tectimicrobiota group</taxon>
        <taxon>Nitrospinota</taxon>
        <taxon>Nitrospinia</taxon>
        <taxon>Nitrospinales</taxon>
        <taxon>Nitrospinaceae</taxon>
        <taxon>Candidatus Nitrohelix</taxon>
    </lineage>
</organism>
<feature type="transmembrane region" description="Helical" evidence="1">
    <location>
        <begin position="341"/>
        <end position="360"/>
    </location>
</feature>
<dbReference type="Proteomes" id="UP000594464">
    <property type="component" value="Chromosome"/>
</dbReference>
<dbReference type="Pfam" id="PF05137">
    <property type="entry name" value="PilN"/>
    <property type="match status" value="1"/>
</dbReference>
<dbReference type="Gene3D" id="3.30.420.40">
    <property type="match status" value="2"/>
</dbReference>
<dbReference type="InterPro" id="IPR007813">
    <property type="entry name" value="PilN"/>
</dbReference>
<evidence type="ECO:0000313" key="2">
    <source>
        <dbReference type="EMBL" id="QPJ66243.1"/>
    </source>
</evidence>